<feature type="compositionally biased region" description="Basic and acidic residues" evidence="2">
    <location>
        <begin position="199"/>
        <end position="221"/>
    </location>
</feature>
<feature type="region of interest" description="Disordered" evidence="2">
    <location>
        <begin position="199"/>
        <end position="358"/>
    </location>
</feature>
<dbReference type="GeneID" id="25906762"/>
<dbReference type="RefSeq" id="XP_014155319.1">
    <property type="nucleotide sequence ID" value="XM_014299844.1"/>
</dbReference>
<feature type="compositionally biased region" description="Polar residues" evidence="2">
    <location>
        <begin position="29"/>
        <end position="49"/>
    </location>
</feature>
<keyword evidence="4" id="KW-1185">Reference proteome</keyword>
<evidence type="ECO:0000256" key="2">
    <source>
        <dbReference type="SAM" id="MobiDB-lite"/>
    </source>
</evidence>
<feature type="coiled-coil region" evidence="1">
    <location>
        <begin position="442"/>
        <end position="469"/>
    </location>
</feature>
<dbReference type="EMBL" id="KQ242035">
    <property type="protein sequence ID" value="KNC81417.1"/>
    <property type="molecule type" value="Genomic_DNA"/>
</dbReference>
<keyword evidence="1" id="KW-0175">Coiled coil</keyword>
<feature type="compositionally biased region" description="Polar residues" evidence="2">
    <location>
        <begin position="335"/>
        <end position="348"/>
    </location>
</feature>
<feature type="region of interest" description="Disordered" evidence="2">
    <location>
        <begin position="145"/>
        <end position="168"/>
    </location>
</feature>
<feature type="compositionally biased region" description="Polar residues" evidence="2">
    <location>
        <begin position="241"/>
        <end position="253"/>
    </location>
</feature>
<name>A0A0L0FX58_9EUKA</name>
<feature type="compositionally biased region" description="Basic and acidic residues" evidence="2">
    <location>
        <begin position="264"/>
        <end position="287"/>
    </location>
</feature>
<reference evidence="3 4" key="1">
    <citation type="submission" date="2011-02" db="EMBL/GenBank/DDBJ databases">
        <title>The Genome Sequence of Sphaeroforma arctica JP610.</title>
        <authorList>
            <consortium name="The Broad Institute Genome Sequencing Platform"/>
            <person name="Russ C."/>
            <person name="Cuomo C."/>
            <person name="Young S.K."/>
            <person name="Zeng Q."/>
            <person name="Gargeya S."/>
            <person name="Alvarado L."/>
            <person name="Berlin A."/>
            <person name="Chapman S.B."/>
            <person name="Chen Z."/>
            <person name="Freedman E."/>
            <person name="Gellesch M."/>
            <person name="Goldberg J."/>
            <person name="Griggs A."/>
            <person name="Gujja S."/>
            <person name="Heilman E."/>
            <person name="Heiman D."/>
            <person name="Howarth C."/>
            <person name="Mehta T."/>
            <person name="Neiman D."/>
            <person name="Pearson M."/>
            <person name="Roberts A."/>
            <person name="Saif S."/>
            <person name="Shea T."/>
            <person name="Shenoy N."/>
            <person name="Sisk P."/>
            <person name="Stolte C."/>
            <person name="Sykes S."/>
            <person name="White J."/>
            <person name="Yandava C."/>
            <person name="Burger G."/>
            <person name="Gray M.W."/>
            <person name="Holland P.W.H."/>
            <person name="King N."/>
            <person name="Lang F.B.F."/>
            <person name="Roger A.J."/>
            <person name="Ruiz-Trillo I."/>
            <person name="Haas B."/>
            <person name="Nusbaum C."/>
            <person name="Birren B."/>
        </authorList>
    </citation>
    <scope>NUCLEOTIDE SEQUENCE [LARGE SCALE GENOMIC DNA]</scope>
    <source>
        <strain evidence="3 4">JP610</strain>
    </source>
</reference>
<feature type="region of interest" description="Disordered" evidence="2">
    <location>
        <begin position="1"/>
        <end position="68"/>
    </location>
</feature>
<protein>
    <submittedName>
        <fullName evidence="3">Uncharacterized protein</fullName>
    </submittedName>
</protein>
<feature type="region of interest" description="Disordered" evidence="2">
    <location>
        <begin position="102"/>
        <end position="125"/>
    </location>
</feature>
<evidence type="ECO:0000313" key="4">
    <source>
        <dbReference type="Proteomes" id="UP000054560"/>
    </source>
</evidence>
<evidence type="ECO:0000256" key="1">
    <source>
        <dbReference type="SAM" id="Coils"/>
    </source>
</evidence>
<accession>A0A0L0FX58</accession>
<organism evidence="3 4">
    <name type="scientific">Sphaeroforma arctica JP610</name>
    <dbReference type="NCBI Taxonomy" id="667725"/>
    <lineage>
        <taxon>Eukaryota</taxon>
        <taxon>Ichthyosporea</taxon>
        <taxon>Ichthyophonida</taxon>
        <taxon>Sphaeroforma</taxon>
    </lineage>
</organism>
<gene>
    <name evidence="3" type="ORF">SARC_06258</name>
</gene>
<sequence length="499" mass="54684">MADKHNHETSVQMMLKASESRARQAAQDKATQLESTQGVGLLEPTTNSIGAPPTEAMQPQGSVEPENPSIPTSIPTEMVMDGGGSILGNTKPADETILHTAEPASQEDHHSDNGQGIYRHHGNGEHLQQPTVLCSSYKGDEYTHAEKSDTGAVSAGKPEHQHQHGGACKAGCECTKHNESGHADKGTDHQYQIDERVAADGGPQREYDAHGDVGADRHSNDRSQGNHRQHSHDRSQGYGHRSTNTDSEAGSTSKRPRDGGMVQDVHRQPDSVREGEHTYDNIHDRARYTHQSGRAHGYERHHSTEDAGDAQAHGEGAFHHGHHRESQASARAHQHSTGFPISEATRTSGPAVATKRAHSSPIVSLATSEGESSEPVQDFGAGTKRHAADEEILTTRVRRGEPLHHDQLKRRRPDTVLHTPALQEDTILDRVMEENAELTDHNAGLISQIVKLKADREFLEQRIQALEATQKSTVHRQSKAEKKLKIMKRKIAEMLIIVN</sequence>
<proteinExistence type="predicted"/>
<feature type="compositionally biased region" description="Basic and acidic residues" evidence="2">
    <location>
        <begin position="296"/>
        <end position="305"/>
    </location>
</feature>
<dbReference type="Proteomes" id="UP000054560">
    <property type="component" value="Unassembled WGS sequence"/>
</dbReference>
<feature type="region of interest" description="Disordered" evidence="2">
    <location>
        <begin position="365"/>
        <end position="384"/>
    </location>
</feature>
<dbReference type="AlphaFoldDB" id="A0A0L0FX58"/>
<evidence type="ECO:0000313" key="3">
    <source>
        <dbReference type="EMBL" id="KNC81417.1"/>
    </source>
</evidence>